<dbReference type="Proteomes" id="UP000000557">
    <property type="component" value="Chromosome"/>
</dbReference>
<dbReference type="InterPro" id="IPR029044">
    <property type="entry name" value="Nucleotide-diphossugar_trans"/>
</dbReference>
<feature type="domain" description="Glycosyltransferase 2-like" evidence="1">
    <location>
        <begin position="17"/>
        <end position="154"/>
    </location>
</feature>
<dbReference type="GO" id="GO:0016758">
    <property type="term" value="F:hexosyltransferase activity"/>
    <property type="evidence" value="ECO:0000318"/>
    <property type="project" value="GO_Central"/>
</dbReference>
<dbReference type="Pfam" id="PF00535">
    <property type="entry name" value="Glycos_transf_2"/>
    <property type="match status" value="1"/>
</dbReference>
<keyword evidence="3" id="KW-1185">Reference proteome</keyword>
<dbReference type="InParanoid" id="Q7NET8"/>
<dbReference type="RefSeq" id="WP_011143779.1">
    <property type="nucleotide sequence ID" value="NC_005125.1"/>
</dbReference>
<sequence length="278" mass="32238">MSRQPSLQIEPFKEITFVIVTYNSAKTLTDSIESCLQTIHHHYGSRGRLVVVDNASLDSCSLIVDHYHRAYPDIFIGINSSNNLGFGKANNLAVEYFPSQVYALINPDVVFQPETILKLHGILVASRDVAIVCPKLLYPDHTVQPSVRTFPTFTYFLLRSLIGEKLQRKLYSFSYYYEHLYNFEIPCEVDWGIGAFMMVSGDYISKYGLFDERFFLYFEDVNLCLNAWRNGFRVLFDPQATAIHKYQRASTRSPFNYLRLLHTVSAFKFFTRHPELLY</sequence>
<evidence type="ECO:0000313" key="3">
    <source>
        <dbReference type="Proteomes" id="UP000000557"/>
    </source>
</evidence>
<protein>
    <submittedName>
        <fullName evidence="2">Glr3790 protein</fullName>
    </submittedName>
</protein>
<reference evidence="2 3" key="1">
    <citation type="journal article" date="2003" name="DNA Res.">
        <title>Complete genome structure of Gloeobacter violaceus PCC 7421, a cyanobacterium that lacks thylakoids.</title>
        <authorList>
            <person name="Nakamura Y."/>
            <person name="Kaneko T."/>
            <person name="Sato S."/>
            <person name="Mimuro M."/>
            <person name="Miyashita H."/>
            <person name="Tsuchiya T."/>
            <person name="Sasamoto S."/>
            <person name="Watanabe A."/>
            <person name="Kawashima K."/>
            <person name="Kishida Y."/>
            <person name="Kiyokawa C."/>
            <person name="Kohara M."/>
            <person name="Matsumoto M."/>
            <person name="Matsuno A."/>
            <person name="Nakazaki N."/>
            <person name="Shimpo S."/>
            <person name="Takeuchi C."/>
            <person name="Yamada M."/>
            <person name="Tabata S."/>
        </authorList>
    </citation>
    <scope>NUCLEOTIDE SEQUENCE [LARGE SCALE GENOMIC DNA]</scope>
    <source>
        <strain evidence="3">ATCC 29082 / PCC 7421</strain>
    </source>
</reference>
<dbReference type="OrthoDB" id="9771846at2"/>
<dbReference type="InterPro" id="IPR001173">
    <property type="entry name" value="Glyco_trans_2-like"/>
</dbReference>
<organism evidence="2 3">
    <name type="scientific">Gloeobacter violaceus (strain ATCC 29082 / PCC 7421)</name>
    <dbReference type="NCBI Taxonomy" id="251221"/>
    <lineage>
        <taxon>Bacteria</taxon>
        <taxon>Bacillati</taxon>
        <taxon>Cyanobacteriota</taxon>
        <taxon>Cyanophyceae</taxon>
        <taxon>Gloeobacterales</taxon>
        <taxon>Gloeobacteraceae</taxon>
        <taxon>Gloeobacter</taxon>
    </lineage>
</organism>
<dbReference type="KEGG" id="gvi:glr3790"/>
<reference evidence="2 3" key="2">
    <citation type="journal article" date="2003" name="DNA Res.">
        <title>Complete genome structure of Gloeobacter violaceus PCC 7421, a cyanobacterium that lacks thylakoids (supplement).</title>
        <authorList>
            <person name="Nakamura Y."/>
            <person name="Kaneko T."/>
            <person name="Sato S."/>
            <person name="Mimuro M."/>
            <person name="Miyashita H."/>
            <person name="Tsuchiya T."/>
            <person name="Sasamoto S."/>
            <person name="Watanabe A."/>
            <person name="Kawashima K."/>
            <person name="Kishida Y."/>
            <person name="Kiyokawa C."/>
            <person name="Kohara M."/>
            <person name="Matsumoto M."/>
            <person name="Matsuno A."/>
            <person name="Nakazaki N."/>
            <person name="Shimpo S."/>
            <person name="Takeuchi C."/>
            <person name="Yamada M."/>
            <person name="Tabata S."/>
        </authorList>
    </citation>
    <scope>NUCLEOTIDE SEQUENCE [LARGE SCALE GENOMIC DNA]</scope>
    <source>
        <strain evidence="3">ATCC 29082 / PCC 7421</strain>
    </source>
</reference>
<dbReference type="eggNOG" id="COG1216">
    <property type="taxonomic scope" value="Bacteria"/>
</dbReference>
<dbReference type="SUPFAM" id="SSF53448">
    <property type="entry name" value="Nucleotide-diphospho-sugar transferases"/>
    <property type="match status" value="1"/>
</dbReference>
<name>Q7NET8_GLOVI</name>
<evidence type="ECO:0000313" key="2">
    <source>
        <dbReference type="EMBL" id="BAC91731.1"/>
    </source>
</evidence>
<dbReference type="EnsemblBacteria" id="BAC91731">
    <property type="protein sequence ID" value="BAC91731"/>
    <property type="gene ID" value="BAC91731"/>
</dbReference>
<dbReference type="GO" id="GO:0000271">
    <property type="term" value="P:polysaccharide biosynthetic process"/>
    <property type="evidence" value="ECO:0000318"/>
    <property type="project" value="GO_Central"/>
</dbReference>
<dbReference type="EMBL" id="BA000045">
    <property type="protein sequence ID" value="BAC91731.1"/>
    <property type="molecule type" value="Genomic_DNA"/>
</dbReference>
<gene>
    <name evidence="2" type="ordered locus">glr3790</name>
</gene>
<dbReference type="PANTHER" id="PTHR43179:SF7">
    <property type="entry name" value="RHAMNOSYLTRANSFERASE WBBL"/>
    <property type="match status" value="1"/>
</dbReference>
<dbReference type="AlphaFoldDB" id="Q7NET8"/>
<dbReference type="Gene3D" id="3.90.550.10">
    <property type="entry name" value="Spore Coat Polysaccharide Biosynthesis Protein SpsA, Chain A"/>
    <property type="match status" value="1"/>
</dbReference>
<accession>Q7NET8</accession>
<proteinExistence type="predicted"/>
<dbReference type="HOGENOM" id="CLU_023845_0_5_3"/>
<dbReference type="PhylomeDB" id="Q7NET8"/>
<dbReference type="CAZy" id="GT2">
    <property type="family name" value="Glycosyltransferase Family 2"/>
</dbReference>
<dbReference type="PANTHER" id="PTHR43179">
    <property type="entry name" value="RHAMNOSYLTRANSFERASE WBBL"/>
    <property type="match status" value="1"/>
</dbReference>
<dbReference type="STRING" id="251221.gene:10761307"/>
<evidence type="ECO:0000259" key="1">
    <source>
        <dbReference type="Pfam" id="PF00535"/>
    </source>
</evidence>